<dbReference type="Proteomes" id="UP000635983">
    <property type="component" value="Unassembled WGS sequence"/>
</dbReference>
<evidence type="ECO:0000313" key="1">
    <source>
        <dbReference type="EMBL" id="GGJ80944.1"/>
    </source>
</evidence>
<sequence length="372" mass="40713">MKRYAGLSVLALVITSTSGCGWLWGDDGYFRDRGSDYLEARQTPPMQVPSDVQAKRLDPLLPIPANVASTHVSRTDYEVPRPQPIDVGTDMSEFSLQESTDQRWILAQREPSQMWTVTRQFFEMNGFRIAEERPHTGEFVTAWQPVDQLASDMASRLSARGEDLAGHETRLRVRIEPGVARNTSEVYVASASRPVGSTANVDFPARSGKPAVEAVLLDDLLSSLTGSANQSDSISLLAANSYDAPDRVNLTQDGSGNPVLGLVTDFDRAWSSVGRALQNGDVRVEDLNRSNGLYYINLAEGAANPNEKPGFFSRLFGGGPSQEEIDARAERYQVRLSTVGDNVQVTVEQGIEKVAPADVSRRILTLIQNNLG</sequence>
<proteinExistence type="predicted"/>
<dbReference type="AlphaFoldDB" id="A0A917PIU0"/>
<reference evidence="1" key="1">
    <citation type="journal article" date="2014" name="Int. J. Syst. Evol. Microbiol.">
        <title>Complete genome sequence of Corynebacterium casei LMG S-19264T (=DSM 44701T), isolated from a smear-ripened cheese.</title>
        <authorList>
            <consortium name="US DOE Joint Genome Institute (JGI-PGF)"/>
            <person name="Walter F."/>
            <person name="Albersmeier A."/>
            <person name="Kalinowski J."/>
            <person name="Ruckert C."/>
        </authorList>
    </citation>
    <scope>NUCLEOTIDE SEQUENCE</scope>
    <source>
        <strain evidence="1">JCM 30078</strain>
    </source>
</reference>
<dbReference type="InterPro" id="IPR010653">
    <property type="entry name" value="NlpB/DapX"/>
</dbReference>
<dbReference type="RefSeq" id="WP_188981402.1">
    <property type="nucleotide sequence ID" value="NZ_BMPO01000001.1"/>
</dbReference>
<name>A0A917PIU0_9PSED</name>
<comment type="caution">
    <text evidence="1">The sequence shown here is derived from an EMBL/GenBank/DDBJ whole genome shotgun (WGS) entry which is preliminary data.</text>
</comment>
<protein>
    <submittedName>
        <fullName evidence="1">Lipoprotein</fullName>
    </submittedName>
</protein>
<dbReference type="Gene3D" id="3.30.310.170">
    <property type="entry name" value="Outer membrane protein assembly factor BamC"/>
    <property type="match status" value="1"/>
</dbReference>
<keyword evidence="2" id="KW-1185">Reference proteome</keyword>
<organism evidence="1 2">
    <name type="scientific">Pseudomonas matsuisoli</name>
    <dbReference type="NCBI Taxonomy" id="1515666"/>
    <lineage>
        <taxon>Bacteria</taxon>
        <taxon>Pseudomonadati</taxon>
        <taxon>Pseudomonadota</taxon>
        <taxon>Gammaproteobacteria</taxon>
        <taxon>Pseudomonadales</taxon>
        <taxon>Pseudomonadaceae</taxon>
        <taxon>Pseudomonas</taxon>
    </lineage>
</organism>
<dbReference type="Pfam" id="PF06804">
    <property type="entry name" value="Lipoprotein_18"/>
    <property type="match status" value="1"/>
</dbReference>
<dbReference type="PROSITE" id="PS51257">
    <property type="entry name" value="PROKAR_LIPOPROTEIN"/>
    <property type="match status" value="1"/>
</dbReference>
<accession>A0A917PIU0</accession>
<gene>
    <name evidence="1" type="ORF">GCM10009304_03390</name>
</gene>
<dbReference type="EMBL" id="BMPO01000001">
    <property type="protein sequence ID" value="GGJ80944.1"/>
    <property type="molecule type" value="Genomic_DNA"/>
</dbReference>
<dbReference type="InterPro" id="IPR042268">
    <property type="entry name" value="BamC_C"/>
</dbReference>
<keyword evidence="1" id="KW-0449">Lipoprotein</keyword>
<reference evidence="1" key="2">
    <citation type="submission" date="2020-09" db="EMBL/GenBank/DDBJ databases">
        <authorList>
            <person name="Sun Q."/>
            <person name="Ohkuma M."/>
        </authorList>
    </citation>
    <scope>NUCLEOTIDE SEQUENCE</scope>
    <source>
        <strain evidence="1">JCM 30078</strain>
    </source>
</reference>
<evidence type="ECO:0000313" key="2">
    <source>
        <dbReference type="Proteomes" id="UP000635983"/>
    </source>
</evidence>